<accession>A0ABU3YZZ4</accession>
<sequence>METRRETVVEEVREEPPVARRTGSPSLAHLSAADLQTYLKGMDYPAGKQDLITHARKNNAPENVIAAIEMFGDRTYQSATDVSTEFGNVK</sequence>
<organism evidence="2 3">
    <name type="scientific">Methanoculleus nereidis</name>
    <dbReference type="NCBI Taxonomy" id="2735141"/>
    <lineage>
        <taxon>Archaea</taxon>
        <taxon>Methanobacteriati</taxon>
        <taxon>Methanobacteriota</taxon>
        <taxon>Stenosarchaea group</taxon>
        <taxon>Methanomicrobia</taxon>
        <taxon>Methanomicrobiales</taxon>
        <taxon>Methanomicrobiaceae</taxon>
        <taxon>Methanoculleus</taxon>
    </lineage>
</organism>
<protein>
    <submittedName>
        <fullName evidence="2">DUF2795 domain-containing protein</fullName>
    </submittedName>
</protein>
<evidence type="ECO:0000256" key="1">
    <source>
        <dbReference type="SAM" id="MobiDB-lite"/>
    </source>
</evidence>
<proteinExistence type="predicted"/>
<name>A0ABU3YZZ4_9EURY</name>
<gene>
    <name evidence="2" type="ORF">HL657_02865</name>
</gene>
<dbReference type="Proteomes" id="UP001273768">
    <property type="component" value="Unassembled WGS sequence"/>
</dbReference>
<feature type="region of interest" description="Disordered" evidence="1">
    <location>
        <begin position="1"/>
        <end position="24"/>
    </location>
</feature>
<feature type="compositionally biased region" description="Basic and acidic residues" evidence="1">
    <location>
        <begin position="1"/>
        <end position="18"/>
    </location>
</feature>
<reference evidence="2 3" key="1">
    <citation type="submission" date="2020-05" db="EMBL/GenBank/DDBJ databases">
        <title>Isolation and characterization of methanoarchaea from a cold seep at offshore SW Taiwan.</title>
        <authorList>
            <person name="Chen Y.-W."/>
            <person name="Chen S.-C."/>
            <person name="Lai M.-C."/>
        </authorList>
    </citation>
    <scope>NUCLEOTIDE SEQUENCE [LARGE SCALE GENOMIC DNA]</scope>
    <source>
        <strain evidence="2 3">YWC-01</strain>
    </source>
</reference>
<dbReference type="Pfam" id="PF11387">
    <property type="entry name" value="DUF2795"/>
    <property type="match status" value="1"/>
</dbReference>
<comment type="caution">
    <text evidence="2">The sequence shown here is derived from an EMBL/GenBank/DDBJ whole genome shotgun (WGS) entry which is preliminary data.</text>
</comment>
<evidence type="ECO:0000313" key="2">
    <source>
        <dbReference type="EMBL" id="MDV4342137.1"/>
    </source>
</evidence>
<evidence type="ECO:0000313" key="3">
    <source>
        <dbReference type="Proteomes" id="UP001273768"/>
    </source>
</evidence>
<keyword evidence="3" id="KW-1185">Reference proteome</keyword>
<dbReference type="InterPro" id="IPR021527">
    <property type="entry name" value="DUF2795"/>
</dbReference>
<dbReference type="EMBL" id="JABFFQ010000001">
    <property type="protein sequence ID" value="MDV4342137.1"/>
    <property type="molecule type" value="Genomic_DNA"/>
</dbReference>